<reference evidence="5 6" key="1">
    <citation type="journal article" date="2024" name="Front. Microbiol.">
        <title>Novel thermophilic genera Geochorda gen. nov. and Carboxydochorda gen. nov. from the deep terrestrial subsurface reveal the ecophysiological diversity in the class Limnochordia.</title>
        <authorList>
            <person name="Karnachuk O.V."/>
            <person name="Lukina A.P."/>
            <person name="Avakyan M.R."/>
            <person name="Kadnikov V.V."/>
            <person name="Begmatov S."/>
            <person name="Beletsky A.V."/>
            <person name="Vlasova K.G."/>
            <person name="Novikov A.A."/>
            <person name="Shcherbakova V.A."/>
            <person name="Mardanov A.V."/>
            <person name="Ravin N.V."/>
        </authorList>
    </citation>
    <scope>NUCLEOTIDE SEQUENCE [LARGE SCALE GENOMIC DNA]</scope>
    <source>
        <strain evidence="5 6">L945</strain>
    </source>
</reference>
<dbReference type="Pfam" id="PF02036">
    <property type="entry name" value="SCP2"/>
    <property type="match status" value="1"/>
</dbReference>
<dbReference type="SUPFAM" id="SSF55718">
    <property type="entry name" value="SCP-like"/>
    <property type="match status" value="1"/>
</dbReference>
<dbReference type="InterPro" id="IPR051935">
    <property type="entry name" value="HSDL2"/>
</dbReference>
<evidence type="ECO:0000313" key="5">
    <source>
        <dbReference type="EMBL" id="WRP17373.1"/>
    </source>
</evidence>
<comment type="similarity">
    <text evidence="1">Belongs to the short-chain dehydrogenases/reductases (SDR) family.</text>
</comment>
<evidence type="ECO:0000259" key="4">
    <source>
        <dbReference type="Pfam" id="PF02036"/>
    </source>
</evidence>
<evidence type="ECO:0000313" key="6">
    <source>
        <dbReference type="Proteomes" id="UP001332192"/>
    </source>
</evidence>
<evidence type="ECO:0000256" key="3">
    <source>
        <dbReference type="ARBA" id="ARBA00023002"/>
    </source>
</evidence>
<accession>A0ABZ1BXQ5</accession>
<keyword evidence="6" id="KW-1185">Reference proteome</keyword>
<keyword evidence="2" id="KW-0521">NADP</keyword>
<dbReference type="Gene3D" id="3.30.1050.10">
    <property type="entry name" value="SCP2 sterol-binding domain"/>
    <property type="match status" value="1"/>
</dbReference>
<feature type="domain" description="SCP2" evidence="4">
    <location>
        <begin position="17"/>
        <end position="106"/>
    </location>
</feature>
<organism evidence="5 6">
    <name type="scientific">Carboxydichorda subterranea</name>
    <dbReference type="NCBI Taxonomy" id="3109565"/>
    <lineage>
        <taxon>Bacteria</taxon>
        <taxon>Bacillati</taxon>
        <taxon>Bacillota</taxon>
        <taxon>Limnochordia</taxon>
        <taxon>Limnochordales</taxon>
        <taxon>Geochordaceae</taxon>
        <taxon>Carboxydichorda</taxon>
    </lineage>
</organism>
<dbReference type="InterPro" id="IPR036527">
    <property type="entry name" value="SCP2_sterol-bd_dom_sf"/>
</dbReference>
<dbReference type="EMBL" id="CP141615">
    <property type="protein sequence ID" value="WRP17373.1"/>
    <property type="molecule type" value="Genomic_DNA"/>
</dbReference>
<dbReference type="InterPro" id="IPR003033">
    <property type="entry name" value="SCP2_sterol-bd_dom"/>
</dbReference>
<sequence>MASPAEYLETLARKINDNPQRAGISSGKFQFVLSGEGGGTWTLDVANGKASVQEGPSGGANVTIEMSVADFQEMTAGRLGPVAAYMSGRLRIQGDLGLAMRLQPLLA</sequence>
<dbReference type="PANTHER" id="PTHR42808">
    <property type="entry name" value="HYDROXYSTEROID DEHYDROGENASE-LIKE PROTEIN 2"/>
    <property type="match status" value="1"/>
</dbReference>
<evidence type="ECO:0000256" key="2">
    <source>
        <dbReference type="ARBA" id="ARBA00022857"/>
    </source>
</evidence>
<evidence type="ECO:0000256" key="1">
    <source>
        <dbReference type="ARBA" id="ARBA00006484"/>
    </source>
</evidence>
<dbReference type="RefSeq" id="WP_324716644.1">
    <property type="nucleotide sequence ID" value="NZ_CP141615.1"/>
</dbReference>
<keyword evidence="3" id="KW-0560">Oxidoreductase</keyword>
<proteinExistence type="inferred from homology"/>
<dbReference type="Proteomes" id="UP001332192">
    <property type="component" value="Chromosome"/>
</dbReference>
<dbReference type="PANTHER" id="PTHR42808:SF3">
    <property type="entry name" value="HYDROXYSTEROID DEHYDROGENASE-LIKE PROTEIN 2"/>
    <property type="match status" value="1"/>
</dbReference>
<name>A0ABZ1BXQ5_9FIRM</name>
<gene>
    <name evidence="5" type="ORF">U7230_15030</name>
</gene>
<protein>
    <submittedName>
        <fullName evidence="5">SCP2 sterol-binding domain-containing protein</fullName>
    </submittedName>
</protein>